<dbReference type="AlphaFoldDB" id="A0A8T9B1X6"/>
<sequence>MPSPSRDKQKRTCSRSNFAENAETDGLCETVIVKAPFVIKKDLTSPRDVFSWMIGDRRSIRVDGLAAAM</sequence>
<organism evidence="1 2">
    <name type="scientific">Lachnellula arida</name>
    <dbReference type="NCBI Taxonomy" id="1316785"/>
    <lineage>
        <taxon>Eukaryota</taxon>
        <taxon>Fungi</taxon>
        <taxon>Dikarya</taxon>
        <taxon>Ascomycota</taxon>
        <taxon>Pezizomycotina</taxon>
        <taxon>Leotiomycetes</taxon>
        <taxon>Helotiales</taxon>
        <taxon>Lachnaceae</taxon>
        <taxon>Lachnellula</taxon>
    </lineage>
</organism>
<dbReference type="EMBL" id="QGMF01000786">
    <property type="protein sequence ID" value="TVY14014.1"/>
    <property type="molecule type" value="Genomic_DNA"/>
</dbReference>
<accession>A0A8T9B1X6</accession>
<proteinExistence type="predicted"/>
<dbReference type="OrthoDB" id="3535423at2759"/>
<comment type="caution">
    <text evidence="1">The sequence shown here is derived from an EMBL/GenBank/DDBJ whole genome shotgun (WGS) entry which is preliminary data.</text>
</comment>
<evidence type="ECO:0000313" key="1">
    <source>
        <dbReference type="EMBL" id="TVY14014.1"/>
    </source>
</evidence>
<protein>
    <submittedName>
        <fullName evidence="1">Uncharacterized protein</fullName>
    </submittedName>
</protein>
<dbReference type="Proteomes" id="UP000469559">
    <property type="component" value="Unassembled WGS sequence"/>
</dbReference>
<gene>
    <name evidence="1" type="ORF">LARI1_G008240</name>
</gene>
<evidence type="ECO:0000313" key="2">
    <source>
        <dbReference type="Proteomes" id="UP000469559"/>
    </source>
</evidence>
<name>A0A8T9B1X6_9HELO</name>
<keyword evidence="2" id="KW-1185">Reference proteome</keyword>
<reference evidence="1 2" key="1">
    <citation type="submission" date="2018-05" db="EMBL/GenBank/DDBJ databases">
        <title>Whole genome sequencing for identification of molecular markers to develop diagnostic detection tools for the regulated plant pathogen Lachnellula willkommii.</title>
        <authorList>
            <person name="Giroux E."/>
            <person name="Bilodeau G."/>
        </authorList>
    </citation>
    <scope>NUCLEOTIDE SEQUENCE [LARGE SCALE GENOMIC DNA]</scope>
    <source>
        <strain evidence="1 2">CBS 203.66</strain>
    </source>
</reference>